<evidence type="ECO:0000256" key="2">
    <source>
        <dbReference type="SAM" id="Phobius"/>
    </source>
</evidence>
<keyword evidence="4" id="KW-1185">Reference proteome</keyword>
<evidence type="ECO:0000313" key="3">
    <source>
        <dbReference type="EMBL" id="VEU33687.1"/>
    </source>
</evidence>
<feature type="region of interest" description="Disordered" evidence="1">
    <location>
        <begin position="23"/>
        <end position="54"/>
    </location>
</feature>
<protein>
    <submittedName>
        <fullName evidence="3">Uncharacterized protein</fullName>
    </submittedName>
</protein>
<feature type="transmembrane region" description="Helical" evidence="2">
    <location>
        <begin position="250"/>
        <end position="277"/>
    </location>
</feature>
<accession>A0A448YV58</accession>
<keyword evidence="2" id="KW-0472">Membrane</keyword>
<dbReference type="AlphaFoldDB" id="A0A448YV58"/>
<proteinExistence type="predicted"/>
<keyword evidence="2" id="KW-1133">Transmembrane helix</keyword>
<feature type="compositionally biased region" description="Basic and acidic residues" evidence="1">
    <location>
        <begin position="36"/>
        <end position="51"/>
    </location>
</feature>
<keyword evidence="2" id="KW-0812">Transmembrane</keyword>
<dbReference type="Proteomes" id="UP000291116">
    <property type="component" value="Unassembled WGS sequence"/>
</dbReference>
<gene>
    <name evidence="3" type="ORF">PSNMU_V1.4_AUG-EV-PASAV3_0003770</name>
</gene>
<sequence length="415" mass="46456">MLHRTEFPGDRFLNRTTSVFHTKNKHQLDQPPRMTTEFDPKTPRTDGKDAMEGNDEVPSGLGSRMYWLFNMSQPQQKPETPKVVDGRDEIASSTEARADSGRETLETDGTDDAWIAGNEVGKEKIAKQVPGHNNGSDDCGPEALEADILQRIETMRADIEKLTAVVKAQEDCCEYEDEEKMHLETINAMRNSHRDIYSFIGFNVSIRSFVFGFLVVLFQICFLVVLIIGTRHDEHDGVCFPTHLTTDTRAAQILCLVFYVLFPSSSIMDIIVGIELFPLFHTSSRDDKLDHWIAHEMFGLASCLKITLGWAAVLAAFFLVMTSPSAIAVVLRFTAVNFVSEIDNDAFSLAAEGALGRHMTVVARQINKNLDSMIPPGIDDRRSGRRSAFGFVQFLILTTLVTTSILIFAMQDDCY</sequence>
<dbReference type="EMBL" id="CAACVS010000006">
    <property type="protein sequence ID" value="VEU33687.1"/>
    <property type="molecule type" value="Genomic_DNA"/>
</dbReference>
<evidence type="ECO:0000256" key="1">
    <source>
        <dbReference type="SAM" id="MobiDB-lite"/>
    </source>
</evidence>
<feature type="transmembrane region" description="Helical" evidence="2">
    <location>
        <begin position="209"/>
        <end position="229"/>
    </location>
</feature>
<evidence type="ECO:0000313" key="4">
    <source>
        <dbReference type="Proteomes" id="UP000291116"/>
    </source>
</evidence>
<feature type="transmembrane region" description="Helical" evidence="2">
    <location>
        <begin position="297"/>
        <end position="320"/>
    </location>
</feature>
<name>A0A448YV58_9STRA</name>
<organism evidence="3 4">
    <name type="scientific">Pseudo-nitzschia multistriata</name>
    <dbReference type="NCBI Taxonomy" id="183589"/>
    <lineage>
        <taxon>Eukaryota</taxon>
        <taxon>Sar</taxon>
        <taxon>Stramenopiles</taxon>
        <taxon>Ochrophyta</taxon>
        <taxon>Bacillariophyta</taxon>
        <taxon>Bacillariophyceae</taxon>
        <taxon>Bacillariophycidae</taxon>
        <taxon>Bacillariales</taxon>
        <taxon>Bacillariaceae</taxon>
        <taxon>Pseudo-nitzschia</taxon>
    </lineage>
</organism>
<reference evidence="3 4" key="1">
    <citation type="submission" date="2019-01" db="EMBL/GenBank/DDBJ databases">
        <authorList>
            <person name="Ferrante I. M."/>
        </authorList>
    </citation>
    <scope>NUCLEOTIDE SEQUENCE [LARGE SCALE GENOMIC DNA]</scope>
    <source>
        <strain evidence="3 4">B856</strain>
    </source>
</reference>
<feature type="transmembrane region" description="Helical" evidence="2">
    <location>
        <begin position="388"/>
        <end position="410"/>
    </location>
</feature>